<gene>
    <name evidence="1" type="ORF">M378DRAFT_75913</name>
</gene>
<evidence type="ECO:0000313" key="1">
    <source>
        <dbReference type="EMBL" id="KIL65995.1"/>
    </source>
</evidence>
<dbReference type="AlphaFoldDB" id="A0A0C2SRT7"/>
<sequence length="414" mass="46298">MLTKANFKKGSEVGTHYALQSRTGNENEPFGGRDIILTGDFHQFPPVGNKQSALYCPTSPHDSKDSILGKTIFDSFDTVVILHQQNRIQDEEWSILLQRLRTGECTEKDVEEAHKLVLGHPDCPKTDFTRAPWKNAILVTPRHSVRHAWNEACLDRHCRLSGQRQYRAPAYDTLRTRTGEASIPMSVKLAIAELNERSTGRLPDHIDLAIGMKAMVVLNLSTEKEIANGTRGIVEDLILDPNEDDEPTIDDDGTVLLKFPPLATIFRPEGGCDFKFNTQANDINVKIPTGCVPIAPSTTTFTVNVGEKSFGIRRRQLAMTAGYAFTDYKSQGQTIEYAIIDLAKPPRGTITPFSAYVALSRSRSRNTVRLLRDISDDVVNDVFMKHPSLDLKNAMEHLERLNNLTKEQVDKGEL</sequence>
<evidence type="ECO:0000313" key="2">
    <source>
        <dbReference type="Proteomes" id="UP000054549"/>
    </source>
</evidence>
<name>A0A0C2SRT7_AMAMK</name>
<accession>A0A0C2SRT7</accession>
<dbReference type="Proteomes" id="UP000054549">
    <property type="component" value="Unassembled WGS sequence"/>
</dbReference>
<dbReference type="EMBL" id="KN818238">
    <property type="protein sequence ID" value="KIL65995.1"/>
    <property type="molecule type" value="Genomic_DNA"/>
</dbReference>
<dbReference type="InterPro" id="IPR051055">
    <property type="entry name" value="PIF1_helicase"/>
</dbReference>
<dbReference type="SUPFAM" id="SSF52540">
    <property type="entry name" value="P-loop containing nucleoside triphosphate hydrolases"/>
    <property type="match status" value="1"/>
</dbReference>
<dbReference type="InterPro" id="IPR027417">
    <property type="entry name" value="P-loop_NTPase"/>
</dbReference>
<dbReference type="CDD" id="cd18809">
    <property type="entry name" value="SF1_C_RecD"/>
    <property type="match status" value="1"/>
</dbReference>
<dbReference type="InParanoid" id="A0A0C2SRT7"/>
<proteinExistence type="predicted"/>
<dbReference type="STRING" id="946122.A0A0C2SRT7"/>
<dbReference type="PANTHER" id="PTHR47642:SF6">
    <property type="entry name" value="ATP-DEPENDENT DNA HELICASE"/>
    <property type="match status" value="1"/>
</dbReference>
<dbReference type="PANTHER" id="PTHR47642">
    <property type="entry name" value="ATP-DEPENDENT DNA HELICASE"/>
    <property type="match status" value="1"/>
</dbReference>
<dbReference type="HOGENOM" id="CLU_072235_0_0_1"/>
<protein>
    <submittedName>
        <fullName evidence="1">Uncharacterized protein</fullName>
    </submittedName>
</protein>
<keyword evidence="2" id="KW-1185">Reference proteome</keyword>
<dbReference type="OrthoDB" id="2986975at2759"/>
<organism evidence="1 2">
    <name type="scientific">Amanita muscaria (strain Koide BX008)</name>
    <dbReference type="NCBI Taxonomy" id="946122"/>
    <lineage>
        <taxon>Eukaryota</taxon>
        <taxon>Fungi</taxon>
        <taxon>Dikarya</taxon>
        <taxon>Basidiomycota</taxon>
        <taxon>Agaricomycotina</taxon>
        <taxon>Agaricomycetes</taxon>
        <taxon>Agaricomycetidae</taxon>
        <taxon>Agaricales</taxon>
        <taxon>Pluteineae</taxon>
        <taxon>Amanitaceae</taxon>
        <taxon>Amanita</taxon>
    </lineage>
</organism>
<reference evidence="1 2" key="1">
    <citation type="submission" date="2014-04" db="EMBL/GenBank/DDBJ databases">
        <title>Evolutionary Origins and Diversification of the Mycorrhizal Mutualists.</title>
        <authorList>
            <consortium name="DOE Joint Genome Institute"/>
            <consortium name="Mycorrhizal Genomics Consortium"/>
            <person name="Kohler A."/>
            <person name="Kuo A."/>
            <person name="Nagy L.G."/>
            <person name="Floudas D."/>
            <person name="Copeland A."/>
            <person name="Barry K.W."/>
            <person name="Cichocki N."/>
            <person name="Veneault-Fourrey C."/>
            <person name="LaButti K."/>
            <person name="Lindquist E.A."/>
            <person name="Lipzen A."/>
            <person name="Lundell T."/>
            <person name="Morin E."/>
            <person name="Murat C."/>
            <person name="Riley R."/>
            <person name="Ohm R."/>
            <person name="Sun H."/>
            <person name="Tunlid A."/>
            <person name="Henrissat B."/>
            <person name="Grigoriev I.V."/>
            <person name="Hibbett D.S."/>
            <person name="Martin F."/>
        </authorList>
    </citation>
    <scope>NUCLEOTIDE SEQUENCE [LARGE SCALE GENOMIC DNA]</scope>
    <source>
        <strain evidence="1 2">Koide BX008</strain>
    </source>
</reference>